<dbReference type="Proteomes" id="UP001057580">
    <property type="component" value="Chromosome"/>
</dbReference>
<sequence>MSAADGVGGRLAVFGVVFLLVVAGGVALGVTTAPTPADTGVDYPAVDGLVPTELDASDDGLAPVERDERQVVLVDDAHGNRLLPSAYDPLVAAYGSNVEVRFLRDASQIRSALARADALVVADPSIAYTSAERDAVEAFVEDGGRLVLLGEPTRFRSAGPVGAPLPSRSRIDTLAGRFGVAFGTGYLYDQAANDGNFKRVVARGSGPLADRRAALYTATTVRATDGDVLLRTGETTRYSDGSGVGARPVAVRSENVLAVGDTTFLEGTKDLVADNERLVRTIAQFAVDGTRERSLTEYPHLLDRSPRVRYTAPTLLNASKTAVNDLRDEGFDPRLSIGGTGANGTDLLLATYDTLGGQAPWTGVTVSGSQVSVPGYRGPTANSTVVHQPRGTDAVVVVGPSATAVERAVAVLVANGSRGEALSDRTAVLRGGDTTSVSGAPDDGTDSDGDDGEPPTGPTPGPSLAPRAPVR</sequence>
<protein>
    <submittedName>
        <fullName evidence="2">GldG family protein</fullName>
    </submittedName>
</protein>
<keyword evidence="3" id="KW-1185">Reference proteome</keyword>
<dbReference type="AlphaFoldDB" id="A0A9E7R5H5"/>
<name>A0A9E7R5H5_9EURY</name>
<dbReference type="Gene3D" id="3.40.50.880">
    <property type="match status" value="1"/>
</dbReference>
<reference evidence="2" key="1">
    <citation type="submission" date="2022-09" db="EMBL/GenBank/DDBJ databases">
        <title>Diverse halophilic archaea isolated from saline environments.</title>
        <authorList>
            <person name="Cui H.-L."/>
        </authorList>
    </citation>
    <scope>NUCLEOTIDE SEQUENCE</scope>
    <source>
        <strain evidence="2">ZS-35-S2</strain>
    </source>
</reference>
<gene>
    <name evidence="2" type="ORF">N0B31_08230</name>
</gene>
<organism evidence="2 3">
    <name type="scientific">Salinirubellus salinus</name>
    <dbReference type="NCBI Taxonomy" id="1364945"/>
    <lineage>
        <taxon>Archaea</taxon>
        <taxon>Methanobacteriati</taxon>
        <taxon>Methanobacteriota</taxon>
        <taxon>Stenosarchaea group</taxon>
        <taxon>Halobacteria</taxon>
        <taxon>Halobacteriales</taxon>
        <taxon>Natronomonadaceae</taxon>
        <taxon>Salinirubellus</taxon>
    </lineage>
</organism>
<dbReference type="RefSeq" id="WP_260643385.1">
    <property type="nucleotide sequence ID" value="NZ_CP104003.1"/>
</dbReference>
<evidence type="ECO:0000313" key="2">
    <source>
        <dbReference type="EMBL" id="UWM56271.1"/>
    </source>
</evidence>
<feature type="region of interest" description="Disordered" evidence="1">
    <location>
        <begin position="429"/>
        <end position="471"/>
    </location>
</feature>
<proteinExistence type="predicted"/>
<evidence type="ECO:0000256" key="1">
    <source>
        <dbReference type="SAM" id="MobiDB-lite"/>
    </source>
</evidence>
<dbReference type="InterPro" id="IPR029062">
    <property type="entry name" value="Class_I_gatase-like"/>
</dbReference>
<accession>A0A9E7R5H5</accession>
<dbReference type="KEGG" id="ssai:N0B31_08230"/>
<dbReference type="GeneID" id="74942402"/>
<dbReference type="SUPFAM" id="SSF52317">
    <property type="entry name" value="Class I glutamine amidotransferase-like"/>
    <property type="match status" value="1"/>
</dbReference>
<feature type="compositionally biased region" description="Acidic residues" evidence="1">
    <location>
        <begin position="443"/>
        <end position="453"/>
    </location>
</feature>
<dbReference type="EMBL" id="CP104003">
    <property type="protein sequence ID" value="UWM56271.1"/>
    <property type="molecule type" value="Genomic_DNA"/>
</dbReference>
<evidence type="ECO:0000313" key="3">
    <source>
        <dbReference type="Proteomes" id="UP001057580"/>
    </source>
</evidence>